<feature type="coiled-coil region" evidence="12">
    <location>
        <begin position="189"/>
        <end position="251"/>
    </location>
</feature>
<evidence type="ECO:0000256" key="5">
    <source>
        <dbReference type="ARBA" id="ARBA00022917"/>
    </source>
</evidence>
<reference evidence="15" key="1">
    <citation type="submission" date="2021-02" db="EMBL/GenBank/DDBJ databases">
        <title>Infant gut strain persistence is associated with maternal origin, phylogeny, and functional potential including surface adhesion and iron acquisition.</title>
        <authorList>
            <person name="Lou Y.C."/>
        </authorList>
    </citation>
    <scope>NUCLEOTIDE SEQUENCE</scope>
    <source>
        <strain evidence="15">L2_039_000G1_dasL2_039_000G1_concoct_11</strain>
    </source>
</reference>
<evidence type="ECO:0000256" key="7">
    <source>
        <dbReference type="ARBA" id="ARBA00023146"/>
    </source>
</evidence>
<dbReference type="InterPro" id="IPR013155">
    <property type="entry name" value="M/V/L/I-tRNA-synth_anticd-bd"/>
</dbReference>
<evidence type="ECO:0000256" key="6">
    <source>
        <dbReference type="ARBA" id="ARBA00023054"/>
    </source>
</evidence>
<evidence type="ECO:0000256" key="3">
    <source>
        <dbReference type="ARBA" id="ARBA00022741"/>
    </source>
</evidence>
<keyword evidence="3" id="KW-0547">Nucleotide-binding</keyword>
<evidence type="ECO:0000313" key="16">
    <source>
        <dbReference type="Proteomes" id="UP000727506"/>
    </source>
</evidence>
<dbReference type="InterPro" id="IPR009080">
    <property type="entry name" value="tRNAsynth_Ia_anticodon-bd"/>
</dbReference>
<sequence>EAYQFGEVARELHGFFWNEFCDWYIEFSKSALQQDGEARLQTQRNLVYVLDNALRLLHPAMPFVTEAIWEKLPHGDQAPALMMAAWPEPEKLACWKNEEAERAIDLVCGIVGAVRSVRARYGISPKQELAVAVKAANAQDAALIDEQRSLIESLARTASLTAAVDADKPAESSATLISGCEVYCVLSGLVDFAAERERLLKERDKLQKESAKVEKKLSNPGYLAKAKPEIVEKDKAKYAELEAKIDLVVKQIAELG</sequence>
<dbReference type="FunFam" id="1.10.287.380:FF:000001">
    <property type="entry name" value="Valine--tRNA ligase"/>
    <property type="match status" value="1"/>
</dbReference>
<name>A0A943YYL7_9ACTN</name>
<dbReference type="EC" id="6.1.1.9" evidence="1"/>
<proteinExistence type="inferred from homology"/>
<dbReference type="EMBL" id="JAGZSV010000035">
    <property type="protein sequence ID" value="MBS6940487.1"/>
    <property type="molecule type" value="Genomic_DNA"/>
</dbReference>
<feature type="non-terminal residue" evidence="15">
    <location>
        <position position="1"/>
    </location>
</feature>
<dbReference type="Pfam" id="PF10458">
    <property type="entry name" value="Val_tRNA-synt_C"/>
    <property type="match status" value="1"/>
</dbReference>
<dbReference type="Proteomes" id="UP000727506">
    <property type="component" value="Unassembled WGS sequence"/>
</dbReference>
<feature type="domain" description="Methionyl/Valyl/Leucyl/Isoleucyl-tRNA synthetase anticodon-binding" evidence="13">
    <location>
        <begin position="1"/>
        <end position="132"/>
    </location>
</feature>
<dbReference type="GO" id="GO:0005829">
    <property type="term" value="C:cytosol"/>
    <property type="evidence" value="ECO:0007669"/>
    <property type="project" value="TreeGrafter"/>
</dbReference>
<gene>
    <name evidence="15" type="ORF">KH142_03210</name>
</gene>
<evidence type="ECO:0000259" key="13">
    <source>
        <dbReference type="Pfam" id="PF08264"/>
    </source>
</evidence>
<evidence type="ECO:0000256" key="4">
    <source>
        <dbReference type="ARBA" id="ARBA00022840"/>
    </source>
</evidence>
<evidence type="ECO:0000256" key="8">
    <source>
        <dbReference type="ARBA" id="ARBA00024407"/>
    </source>
</evidence>
<dbReference type="InterPro" id="IPR033705">
    <property type="entry name" value="Anticodon_Ia_Val"/>
</dbReference>
<dbReference type="InterPro" id="IPR010978">
    <property type="entry name" value="tRNA-bd_arm"/>
</dbReference>
<evidence type="ECO:0000256" key="12">
    <source>
        <dbReference type="SAM" id="Coils"/>
    </source>
</evidence>
<organism evidence="15 16">
    <name type="scientific">Slackia piriformis</name>
    <dbReference type="NCBI Taxonomy" id="626934"/>
    <lineage>
        <taxon>Bacteria</taxon>
        <taxon>Bacillati</taxon>
        <taxon>Actinomycetota</taxon>
        <taxon>Coriobacteriia</taxon>
        <taxon>Eggerthellales</taxon>
        <taxon>Eggerthellaceae</taxon>
        <taxon>Slackia</taxon>
    </lineage>
</organism>
<feature type="domain" description="Valyl-tRNA synthetase tRNA-binding arm" evidence="14">
    <location>
        <begin position="191"/>
        <end position="256"/>
    </location>
</feature>
<dbReference type="PANTHER" id="PTHR11946:SF93">
    <property type="entry name" value="VALINE--TRNA LIGASE, CHLOROPLASTIC_MITOCHONDRIAL 2"/>
    <property type="match status" value="1"/>
</dbReference>
<evidence type="ECO:0000256" key="10">
    <source>
        <dbReference type="ARBA" id="ARBA00047552"/>
    </source>
</evidence>
<comment type="similarity">
    <text evidence="11">Belongs to the class-I aminoacyl-tRNA synthetase family. ValS type 1 subfamily.</text>
</comment>
<evidence type="ECO:0000256" key="11">
    <source>
        <dbReference type="ARBA" id="ARBA00060830"/>
    </source>
</evidence>
<dbReference type="Gene3D" id="1.10.730.10">
    <property type="entry name" value="Isoleucyl-tRNA Synthetase, Domain 1"/>
    <property type="match status" value="1"/>
</dbReference>
<dbReference type="GO" id="GO:0006438">
    <property type="term" value="P:valyl-tRNA aminoacylation"/>
    <property type="evidence" value="ECO:0007669"/>
    <property type="project" value="InterPro"/>
</dbReference>
<evidence type="ECO:0000313" key="15">
    <source>
        <dbReference type="EMBL" id="MBS6940487.1"/>
    </source>
</evidence>
<dbReference type="AlphaFoldDB" id="A0A943YYL7"/>
<dbReference type="Gene3D" id="1.10.287.380">
    <property type="entry name" value="Valyl-tRNA synthetase, C-terminal domain"/>
    <property type="match status" value="1"/>
</dbReference>
<dbReference type="CDD" id="cd07962">
    <property type="entry name" value="Anticodon_Ia_Val"/>
    <property type="match status" value="1"/>
</dbReference>
<comment type="catalytic activity">
    <reaction evidence="10">
        <text>tRNA(Val) + L-valine + ATP = L-valyl-tRNA(Val) + AMP + diphosphate</text>
        <dbReference type="Rhea" id="RHEA:10704"/>
        <dbReference type="Rhea" id="RHEA-COMP:9672"/>
        <dbReference type="Rhea" id="RHEA-COMP:9708"/>
        <dbReference type="ChEBI" id="CHEBI:30616"/>
        <dbReference type="ChEBI" id="CHEBI:33019"/>
        <dbReference type="ChEBI" id="CHEBI:57762"/>
        <dbReference type="ChEBI" id="CHEBI:78442"/>
        <dbReference type="ChEBI" id="CHEBI:78537"/>
        <dbReference type="ChEBI" id="CHEBI:456215"/>
        <dbReference type="EC" id="6.1.1.9"/>
    </reaction>
</comment>
<keyword evidence="4" id="KW-0067">ATP-binding</keyword>
<accession>A0A943YYL7</accession>
<keyword evidence="7" id="KW-0030">Aminoacyl-tRNA synthetase</keyword>
<evidence type="ECO:0000259" key="14">
    <source>
        <dbReference type="Pfam" id="PF10458"/>
    </source>
</evidence>
<dbReference type="SUPFAM" id="SSF46589">
    <property type="entry name" value="tRNA-binding arm"/>
    <property type="match status" value="1"/>
</dbReference>
<dbReference type="InterPro" id="IPR002303">
    <property type="entry name" value="Valyl-tRNA_ligase"/>
</dbReference>
<dbReference type="PANTHER" id="PTHR11946">
    <property type="entry name" value="VALYL-TRNA SYNTHETASES"/>
    <property type="match status" value="1"/>
</dbReference>
<dbReference type="SUPFAM" id="SSF47323">
    <property type="entry name" value="Anticodon-binding domain of a subclass of class I aminoacyl-tRNA synthetases"/>
    <property type="match status" value="1"/>
</dbReference>
<protein>
    <recommendedName>
        <fullName evidence="8">Valine--tRNA ligase</fullName>
        <ecNumber evidence="1">6.1.1.9</ecNumber>
    </recommendedName>
    <alternativeName>
        <fullName evidence="9">Valyl-tRNA synthetase</fullName>
    </alternativeName>
</protein>
<dbReference type="GO" id="GO:0005524">
    <property type="term" value="F:ATP binding"/>
    <property type="evidence" value="ECO:0007669"/>
    <property type="project" value="UniProtKB-KW"/>
</dbReference>
<dbReference type="Pfam" id="PF08264">
    <property type="entry name" value="Anticodon_1"/>
    <property type="match status" value="1"/>
</dbReference>
<comment type="caution">
    <text evidence="15">The sequence shown here is derived from an EMBL/GenBank/DDBJ whole genome shotgun (WGS) entry which is preliminary data.</text>
</comment>
<keyword evidence="2 15" id="KW-0436">Ligase</keyword>
<dbReference type="InterPro" id="IPR019499">
    <property type="entry name" value="Val-tRNA_synth_tRNA-bd"/>
</dbReference>
<evidence type="ECO:0000256" key="2">
    <source>
        <dbReference type="ARBA" id="ARBA00022598"/>
    </source>
</evidence>
<dbReference type="GO" id="GO:0004832">
    <property type="term" value="F:valine-tRNA ligase activity"/>
    <property type="evidence" value="ECO:0007669"/>
    <property type="project" value="UniProtKB-EC"/>
</dbReference>
<keyword evidence="5" id="KW-0648">Protein biosynthesis</keyword>
<evidence type="ECO:0000256" key="9">
    <source>
        <dbReference type="ARBA" id="ARBA00029936"/>
    </source>
</evidence>
<keyword evidence="6 12" id="KW-0175">Coiled coil</keyword>
<evidence type="ECO:0000256" key="1">
    <source>
        <dbReference type="ARBA" id="ARBA00013169"/>
    </source>
</evidence>
<dbReference type="InterPro" id="IPR037118">
    <property type="entry name" value="Val-tRNA_synth_C_sf"/>
</dbReference>